<dbReference type="EMBL" id="RBZW01000022">
    <property type="protein sequence ID" value="THE65004.1"/>
    <property type="molecule type" value="Genomic_DNA"/>
</dbReference>
<proteinExistence type="predicted"/>
<gene>
    <name evidence="1" type="ORF">D8Y22_10375</name>
</gene>
<organism evidence="1 2">
    <name type="scientific">Salinadaptatus halalkaliphilus</name>
    <dbReference type="NCBI Taxonomy" id="2419781"/>
    <lineage>
        <taxon>Archaea</taxon>
        <taxon>Methanobacteriati</taxon>
        <taxon>Methanobacteriota</taxon>
        <taxon>Stenosarchaea group</taxon>
        <taxon>Halobacteria</taxon>
        <taxon>Halobacteriales</taxon>
        <taxon>Natrialbaceae</taxon>
        <taxon>Salinadaptatus</taxon>
    </lineage>
</organism>
<dbReference type="PROSITE" id="PS51257">
    <property type="entry name" value="PROKAR_LIPOPROTEIN"/>
    <property type="match status" value="1"/>
</dbReference>
<keyword evidence="2" id="KW-1185">Reference proteome</keyword>
<protein>
    <submittedName>
        <fullName evidence="1">Transposase</fullName>
    </submittedName>
</protein>
<dbReference type="OrthoDB" id="350675at2157"/>
<dbReference type="AlphaFoldDB" id="A0A4S3TLF6"/>
<name>A0A4S3TLF6_9EURY</name>
<evidence type="ECO:0000313" key="2">
    <source>
        <dbReference type="Proteomes" id="UP000318864"/>
    </source>
</evidence>
<evidence type="ECO:0000313" key="1">
    <source>
        <dbReference type="EMBL" id="THE65004.1"/>
    </source>
</evidence>
<reference evidence="1 2" key="1">
    <citation type="submission" date="2018-10" db="EMBL/GenBank/DDBJ databases">
        <title>Natronolimnobius sp. XQ-INN 246 isolated from Inner Mongolia Autonomous Region of China.</title>
        <authorList>
            <person name="Xue Q."/>
        </authorList>
    </citation>
    <scope>NUCLEOTIDE SEQUENCE [LARGE SCALE GENOMIC DNA]</scope>
    <source>
        <strain evidence="1 2">XQ-INN 246</strain>
    </source>
</reference>
<dbReference type="RefSeq" id="WP_141464627.1">
    <property type="nucleotide sequence ID" value="NZ_RBZW01000022.1"/>
</dbReference>
<sequence length="454" mass="49230">MTRRSTPIVSRRRALAGVAAGVTTALAGCTGLLEDEAGSTTFAASEVEPILSPSAPDPEWPVAVTPESRALEAATDRIDELLAAVPDSLEPADIPNGVVREEIQTARDEAAATRSDVADAAGRDGYHALRESRGGREHARKAATVLGAIDADTNALVDDLEDERTDIEAAVADHLADITYRGPDTVDGRRRAALYAYRCESDLMRVETTLERWQTTPDLDVLELGDDGATLEFAAATTAIWDYFDAQYEGATDEPVTLESTFEDALERANERTEAVEIPDQSRDDWFEAIGVGDLDNTQLEFFLWDAGRPIDRARDGIDDALREGHLATGLSHALELEHATRAFAVVRDRVDGGFHVSPDSIEDVRTEREAAIEAAEAAQEELSLTAPSLGAYRFAETLESLGWVDSSVARGADNDPDVNVTLGDELGDYARIRAEFEVFPAALEAFRERLDDV</sequence>
<dbReference type="Proteomes" id="UP000318864">
    <property type="component" value="Unassembled WGS sequence"/>
</dbReference>
<comment type="caution">
    <text evidence="1">The sequence shown here is derived from an EMBL/GenBank/DDBJ whole genome shotgun (WGS) entry which is preliminary data.</text>
</comment>
<dbReference type="InterPro" id="IPR006311">
    <property type="entry name" value="TAT_signal"/>
</dbReference>
<dbReference type="PROSITE" id="PS51318">
    <property type="entry name" value="TAT"/>
    <property type="match status" value="1"/>
</dbReference>
<accession>A0A4S3TLF6</accession>